<dbReference type="Proteomes" id="UP001175211">
    <property type="component" value="Unassembled WGS sequence"/>
</dbReference>
<accession>A0AA39KAD3</accession>
<keyword evidence="3" id="KW-1185">Reference proteome</keyword>
<keyword evidence="1" id="KW-0812">Transmembrane</keyword>
<keyword evidence="1" id="KW-0472">Membrane</keyword>
<protein>
    <submittedName>
        <fullName evidence="2">Uncharacterized protein</fullName>
    </submittedName>
</protein>
<feature type="transmembrane region" description="Helical" evidence="1">
    <location>
        <begin position="25"/>
        <end position="43"/>
    </location>
</feature>
<name>A0AA39KAD3_ARMTA</name>
<feature type="transmembrane region" description="Helical" evidence="1">
    <location>
        <begin position="135"/>
        <end position="156"/>
    </location>
</feature>
<proteinExistence type="predicted"/>
<dbReference type="GeneID" id="85353229"/>
<comment type="caution">
    <text evidence="2">The sequence shown here is derived from an EMBL/GenBank/DDBJ whole genome shotgun (WGS) entry which is preliminary data.</text>
</comment>
<evidence type="ECO:0000313" key="3">
    <source>
        <dbReference type="Proteomes" id="UP001175211"/>
    </source>
</evidence>
<reference evidence="2" key="1">
    <citation type="submission" date="2023-06" db="EMBL/GenBank/DDBJ databases">
        <authorList>
            <consortium name="Lawrence Berkeley National Laboratory"/>
            <person name="Ahrendt S."/>
            <person name="Sahu N."/>
            <person name="Indic B."/>
            <person name="Wong-Bajracharya J."/>
            <person name="Merenyi Z."/>
            <person name="Ke H.-M."/>
            <person name="Monk M."/>
            <person name="Kocsube S."/>
            <person name="Drula E."/>
            <person name="Lipzen A."/>
            <person name="Balint B."/>
            <person name="Henrissat B."/>
            <person name="Andreopoulos B."/>
            <person name="Martin F.M."/>
            <person name="Harder C.B."/>
            <person name="Rigling D."/>
            <person name="Ford K.L."/>
            <person name="Foster G.D."/>
            <person name="Pangilinan J."/>
            <person name="Papanicolaou A."/>
            <person name="Barry K."/>
            <person name="LaButti K."/>
            <person name="Viragh M."/>
            <person name="Koriabine M."/>
            <person name="Yan M."/>
            <person name="Riley R."/>
            <person name="Champramary S."/>
            <person name="Plett K.L."/>
            <person name="Tsai I.J."/>
            <person name="Slot J."/>
            <person name="Sipos G."/>
            <person name="Plett J."/>
            <person name="Nagy L.G."/>
            <person name="Grigoriev I.V."/>
        </authorList>
    </citation>
    <scope>NUCLEOTIDE SEQUENCE</scope>
    <source>
        <strain evidence="2">CCBAS 213</strain>
    </source>
</reference>
<evidence type="ECO:0000256" key="1">
    <source>
        <dbReference type="SAM" id="Phobius"/>
    </source>
</evidence>
<sequence length="171" mass="19738">MAHRFIYYKKYTSDMRLYRFSIRQNSCRAGIMMRFLDALHVAFSTHALYFYLVDMFGDLSGALVHSVWFAFVGGSNQRTLSKNGWHIQVQLGINVLIVICVQGYESYSYSEAAKVLYPSLYVIRLWKLGRLFHKFLPCAVFLVLTASLGNIIAFLASRCRNINGLCHMYHI</sequence>
<dbReference type="RefSeq" id="XP_060329833.1">
    <property type="nucleotide sequence ID" value="XM_060469681.1"/>
</dbReference>
<gene>
    <name evidence="2" type="ORF">EV420DRAFT_1480590</name>
</gene>
<keyword evidence="1" id="KW-1133">Transmembrane helix</keyword>
<dbReference type="AlphaFoldDB" id="A0AA39KAD3"/>
<organism evidence="2 3">
    <name type="scientific">Armillaria tabescens</name>
    <name type="common">Ringless honey mushroom</name>
    <name type="synonym">Agaricus tabescens</name>
    <dbReference type="NCBI Taxonomy" id="1929756"/>
    <lineage>
        <taxon>Eukaryota</taxon>
        <taxon>Fungi</taxon>
        <taxon>Dikarya</taxon>
        <taxon>Basidiomycota</taxon>
        <taxon>Agaricomycotina</taxon>
        <taxon>Agaricomycetes</taxon>
        <taxon>Agaricomycetidae</taxon>
        <taxon>Agaricales</taxon>
        <taxon>Marasmiineae</taxon>
        <taxon>Physalacriaceae</taxon>
        <taxon>Desarmillaria</taxon>
    </lineage>
</organism>
<evidence type="ECO:0000313" key="2">
    <source>
        <dbReference type="EMBL" id="KAK0457521.1"/>
    </source>
</evidence>
<dbReference type="EMBL" id="JAUEPS010000021">
    <property type="protein sequence ID" value="KAK0457521.1"/>
    <property type="molecule type" value="Genomic_DNA"/>
</dbReference>